<evidence type="ECO:0000256" key="1">
    <source>
        <dbReference type="ARBA" id="ARBA00022741"/>
    </source>
</evidence>
<keyword evidence="2 4" id="KW-0067">ATP-binding</keyword>
<dbReference type="InterPro" id="IPR017871">
    <property type="entry name" value="ABC_transporter-like_CS"/>
</dbReference>
<dbReference type="AlphaFoldDB" id="A0A2Y8ZXH9"/>
<reference evidence="5" key="1">
    <citation type="submission" date="2016-10" db="EMBL/GenBank/DDBJ databases">
        <authorList>
            <person name="Varghese N."/>
            <person name="Submissions S."/>
        </authorList>
    </citation>
    <scope>NUCLEOTIDE SEQUENCE [LARGE SCALE GENOMIC DNA]</scope>
    <source>
        <strain evidence="5">DSM 22951</strain>
    </source>
</reference>
<dbReference type="InterPro" id="IPR003593">
    <property type="entry name" value="AAA+_ATPase"/>
</dbReference>
<evidence type="ECO:0000256" key="2">
    <source>
        <dbReference type="ARBA" id="ARBA00022840"/>
    </source>
</evidence>
<dbReference type="CDD" id="cd03216">
    <property type="entry name" value="ABC_Carb_Monos_I"/>
    <property type="match status" value="1"/>
</dbReference>
<keyword evidence="1" id="KW-0547">Nucleotide-binding</keyword>
<dbReference type="GO" id="GO:0005524">
    <property type="term" value="F:ATP binding"/>
    <property type="evidence" value="ECO:0007669"/>
    <property type="project" value="UniProtKB-KW"/>
</dbReference>
<keyword evidence="5" id="KW-1185">Reference proteome</keyword>
<evidence type="ECO:0000259" key="3">
    <source>
        <dbReference type="PROSITE" id="PS50893"/>
    </source>
</evidence>
<dbReference type="EMBL" id="UESZ01000001">
    <property type="protein sequence ID" value="SSA36236.1"/>
    <property type="molecule type" value="Genomic_DNA"/>
</dbReference>
<name>A0A2Y8ZXH9_9MICO</name>
<dbReference type="PROSITE" id="PS00211">
    <property type="entry name" value="ABC_TRANSPORTER_1"/>
    <property type="match status" value="1"/>
</dbReference>
<dbReference type="Pfam" id="PF00005">
    <property type="entry name" value="ABC_tran"/>
    <property type="match status" value="1"/>
</dbReference>
<gene>
    <name evidence="4" type="ORF">SAMN04489750_3623</name>
</gene>
<proteinExistence type="predicted"/>
<feature type="domain" description="ABC transporter" evidence="3">
    <location>
        <begin position="21"/>
        <end position="261"/>
    </location>
</feature>
<evidence type="ECO:0000313" key="5">
    <source>
        <dbReference type="Proteomes" id="UP000250028"/>
    </source>
</evidence>
<dbReference type="SUPFAM" id="SSF52540">
    <property type="entry name" value="P-loop containing nucleoside triphosphate hydrolases"/>
    <property type="match status" value="1"/>
</dbReference>
<dbReference type="PROSITE" id="PS50893">
    <property type="entry name" value="ABC_TRANSPORTER_2"/>
    <property type="match status" value="1"/>
</dbReference>
<dbReference type="InterPro" id="IPR027417">
    <property type="entry name" value="P-loop_NTPase"/>
</dbReference>
<dbReference type="InterPro" id="IPR050107">
    <property type="entry name" value="ABC_carbohydrate_import_ATPase"/>
</dbReference>
<dbReference type="PANTHER" id="PTHR43790:SF8">
    <property type="entry name" value="SUGAR ABC TRANSPORTER ATP-BINDING PROTEIN"/>
    <property type="match status" value="1"/>
</dbReference>
<organism evidence="4 5">
    <name type="scientific">Branchiibius hedensis</name>
    <dbReference type="NCBI Taxonomy" id="672460"/>
    <lineage>
        <taxon>Bacteria</taxon>
        <taxon>Bacillati</taxon>
        <taxon>Actinomycetota</taxon>
        <taxon>Actinomycetes</taxon>
        <taxon>Micrococcales</taxon>
        <taxon>Dermacoccaceae</taxon>
        <taxon>Branchiibius</taxon>
    </lineage>
</organism>
<sequence>MSNATAETAPLMFQAPSDALLRVEDVALSFGQVRALKTVTMHARRGEVTAIVGDNGAGKSTLVRCISGVHRPDSGVIEFDGAPVNFRSPEDAREEGIETVHQNLALVEDLTVWQNLFLNRELMRGFGPVKFLDRRAMKREAATMVSSLAVNVPPVASRVRRLSGGQRQAVSICRAAGFTSKLIIMDEPTAALGVQETARVEELIQRLRDEGHAIILISHNFDQVLRLSDAVWVMRAGRCVAGRRTAEIDGDEIVGLVTGARPGDLPAEKLQGDLT</sequence>
<dbReference type="Gene3D" id="3.40.50.300">
    <property type="entry name" value="P-loop containing nucleotide triphosphate hydrolases"/>
    <property type="match status" value="1"/>
</dbReference>
<dbReference type="PANTHER" id="PTHR43790">
    <property type="entry name" value="CARBOHYDRATE TRANSPORT ATP-BINDING PROTEIN MG119-RELATED"/>
    <property type="match status" value="1"/>
</dbReference>
<dbReference type="RefSeq" id="WP_245934188.1">
    <property type="nucleotide sequence ID" value="NZ_QGDN01000001.1"/>
</dbReference>
<protein>
    <submittedName>
        <fullName evidence="4">D-xylose transport system ATP-binding protein</fullName>
    </submittedName>
</protein>
<dbReference type="InterPro" id="IPR003439">
    <property type="entry name" value="ABC_transporter-like_ATP-bd"/>
</dbReference>
<dbReference type="SMART" id="SM00382">
    <property type="entry name" value="AAA"/>
    <property type="match status" value="1"/>
</dbReference>
<evidence type="ECO:0000313" key="4">
    <source>
        <dbReference type="EMBL" id="SSA36236.1"/>
    </source>
</evidence>
<accession>A0A2Y8ZXH9</accession>
<dbReference type="GO" id="GO:0016887">
    <property type="term" value="F:ATP hydrolysis activity"/>
    <property type="evidence" value="ECO:0007669"/>
    <property type="project" value="InterPro"/>
</dbReference>
<dbReference type="Proteomes" id="UP000250028">
    <property type="component" value="Unassembled WGS sequence"/>
</dbReference>